<dbReference type="HOGENOM" id="CLU_475764_0_0_1"/>
<proteinExistence type="predicted"/>
<dbReference type="Proteomes" id="UP000008867">
    <property type="component" value="Chromosome 5"/>
</dbReference>
<feature type="compositionally biased region" description="Low complexity" evidence="1">
    <location>
        <begin position="10"/>
        <end position="36"/>
    </location>
</feature>
<feature type="region of interest" description="Disordered" evidence="1">
    <location>
        <begin position="1"/>
        <end position="41"/>
    </location>
</feature>
<name>E6ZZI1_SPORE</name>
<dbReference type="eggNOG" id="ENOG502R283">
    <property type="taxonomic scope" value="Eukaryota"/>
</dbReference>
<keyword evidence="3" id="KW-1185">Reference proteome</keyword>
<sequence length="628" mass="67592">MDKSSANGGPPSYATASASTAASASAPTPTTPNAAANINGDSSAEQVQLEDLPRGVTLKEATNPASIYNYTKVSLELPLITASKRIPCPPAQSAPLPPFLLHCTLFASYDINAPHPVPFRQSGCPATHTRGQPSATSKNKVSQSVSKLRKRLGVQLPVAYMGSVGFNPSSTTSSSPYTSLFAYLAHPQPRNGAEMTARSGNISRYRRVSLFQAQAKELTGIVSRPLVERVLSAIYAGQGIYDKMAVFPAEAVLRYSNKPLNATDASSASAGDSEQKTGWLAKLKGKAKAKSSSTDANANGKTDDVSGSQPIEQVKSAESVRRVATRNDDADNPPEVRSVKTAMVFATLDLLAPPPRLLETGGPYPIEMNKASDADLATSARLISEFDRGTDDERFHKFLFAPTPADEQLCADMLRALERRGAIWVEAGRLITPSSRNPNPRERARFLVKGLFPERFVYRCKYYRGRKFEPMPSDLDAKEVKKFGSPLIVHLVPERTGNEGIDLGDYLAEQPTTSTAAGSEEGDHARLDWEFDDEDNITFNNSSAATNVDTASASAAASTAPPPDYTSTQKELLKGYGIESQRAKALIEAEQDFFYGWSIGVTEEPFKNGGWMESIGTGSTLWFAASGI</sequence>
<dbReference type="VEuPathDB" id="FungiDB:sr13340"/>
<evidence type="ECO:0000256" key="1">
    <source>
        <dbReference type="SAM" id="MobiDB-lite"/>
    </source>
</evidence>
<feature type="compositionally biased region" description="Polar residues" evidence="1">
    <location>
        <begin position="129"/>
        <end position="144"/>
    </location>
</feature>
<accession>E6ZZI1</accession>
<dbReference type="EMBL" id="FQ311470">
    <property type="protein sequence ID" value="CBQ72661.1"/>
    <property type="molecule type" value="Genomic_DNA"/>
</dbReference>
<feature type="compositionally biased region" description="Polar residues" evidence="1">
    <location>
        <begin position="295"/>
        <end position="311"/>
    </location>
</feature>
<organism evidence="2 3">
    <name type="scientific">Sporisorium reilianum (strain SRZ2)</name>
    <name type="common">Maize head smut fungus</name>
    <dbReference type="NCBI Taxonomy" id="999809"/>
    <lineage>
        <taxon>Eukaryota</taxon>
        <taxon>Fungi</taxon>
        <taxon>Dikarya</taxon>
        <taxon>Basidiomycota</taxon>
        <taxon>Ustilaginomycotina</taxon>
        <taxon>Ustilaginomycetes</taxon>
        <taxon>Ustilaginales</taxon>
        <taxon>Ustilaginaceae</taxon>
        <taxon>Sporisorium</taxon>
    </lineage>
</organism>
<evidence type="ECO:0000313" key="3">
    <source>
        <dbReference type="Proteomes" id="UP000008867"/>
    </source>
</evidence>
<protein>
    <submittedName>
        <fullName evidence="2">Uncharacterized protein</fullName>
    </submittedName>
</protein>
<feature type="region of interest" description="Disordered" evidence="1">
    <location>
        <begin position="290"/>
        <end position="335"/>
    </location>
</feature>
<feature type="region of interest" description="Disordered" evidence="1">
    <location>
        <begin position="121"/>
        <end position="144"/>
    </location>
</feature>
<gene>
    <name evidence="2" type="ORF">sr13340</name>
</gene>
<dbReference type="AlphaFoldDB" id="E6ZZI1"/>
<feature type="compositionally biased region" description="Basic and acidic residues" evidence="1">
    <location>
        <begin position="318"/>
        <end position="329"/>
    </location>
</feature>
<reference evidence="2 3" key="1">
    <citation type="journal article" date="2010" name="Science">
        <title>Pathogenicity determinants in smut fungi revealed by genome comparison.</title>
        <authorList>
            <person name="Schirawski J."/>
            <person name="Mannhaupt G."/>
            <person name="Muench K."/>
            <person name="Brefort T."/>
            <person name="Schipper K."/>
            <person name="Doehlemann G."/>
            <person name="Di Stasio M."/>
            <person name="Roessel N."/>
            <person name="Mendoza-Mendoza A."/>
            <person name="Pester D."/>
            <person name="Mueller O."/>
            <person name="Winterberg B."/>
            <person name="Meyer E."/>
            <person name="Ghareeb H."/>
            <person name="Wollenberg T."/>
            <person name="Muensterkoetter M."/>
            <person name="Wong P."/>
            <person name="Walter M."/>
            <person name="Stukenbrock E."/>
            <person name="Gueldener U."/>
            <person name="Kahmann R."/>
        </authorList>
    </citation>
    <scope>NUCLEOTIDE SEQUENCE [LARGE SCALE GENOMIC DNA]</scope>
    <source>
        <strain evidence="3">SRZ2</strain>
    </source>
</reference>
<dbReference type="OrthoDB" id="3338589at2759"/>
<evidence type="ECO:0000313" key="2">
    <source>
        <dbReference type="EMBL" id="CBQ72661.1"/>
    </source>
</evidence>